<dbReference type="RefSeq" id="WP_379538758.1">
    <property type="nucleotide sequence ID" value="NZ_JBHSDR010000006.1"/>
</dbReference>
<reference evidence="2" key="1">
    <citation type="journal article" date="2019" name="Int. J. Syst. Evol. Microbiol.">
        <title>The Global Catalogue of Microorganisms (GCM) 10K type strain sequencing project: providing services to taxonomists for standard genome sequencing and annotation.</title>
        <authorList>
            <consortium name="The Broad Institute Genomics Platform"/>
            <consortium name="The Broad Institute Genome Sequencing Center for Infectious Disease"/>
            <person name="Wu L."/>
            <person name="Ma J."/>
        </authorList>
    </citation>
    <scope>NUCLEOTIDE SEQUENCE [LARGE SCALE GENOMIC DNA]</scope>
    <source>
        <strain evidence="2">CGMCC 1.12989</strain>
    </source>
</reference>
<sequence length="163" mass="18817">MKRPALPFASVNRRDRPGYEPGLQRHHLLPRQLLALRWFQRMADRICTIRRGFHDFRENGMLLPSCERVALRTGLPLHRGPHRLYNELVVERAGGIEAGWRQGRASSEVEVVQRISLLQRALRRRLLAERRGAGLLNLKDPLRAEADFALLDALTDDLWTVTD</sequence>
<accession>A0ABV8RSQ5</accession>
<dbReference type="Proteomes" id="UP001595828">
    <property type="component" value="Unassembled WGS sequence"/>
</dbReference>
<evidence type="ECO:0000313" key="1">
    <source>
        <dbReference type="EMBL" id="MFC4295276.1"/>
    </source>
</evidence>
<dbReference type="Pfam" id="PF14412">
    <property type="entry name" value="AHH"/>
    <property type="match status" value="1"/>
</dbReference>
<name>A0ABV8RSQ5_9SPHN</name>
<keyword evidence="2" id="KW-1185">Reference proteome</keyword>
<dbReference type="InterPro" id="IPR032871">
    <property type="entry name" value="AHH_dom_containing"/>
</dbReference>
<comment type="caution">
    <text evidence="1">The sequence shown here is derived from an EMBL/GenBank/DDBJ whole genome shotgun (WGS) entry which is preliminary data.</text>
</comment>
<dbReference type="EMBL" id="JBHSDR010000006">
    <property type="protein sequence ID" value="MFC4295276.1"/>
    <property type="molecule type" value="Genomic_DNA"/>
</dbReference>
<gene>
    <name evidence="1" type="ORF">ACFO0A_09425</name>
</gene>
<proteinExistence type="predicted"/>
<protein>
    <submittedName>
        <fullName evidence="1">AHH domain-containing protein</fullName>
    </submittedName>
</protein>
<organism evidence="1 2">
    <name type="scientific">Novosphingobium tardum</name>
    <dbReference type="NCBI Taxonomy" id="1538021"/>
    <lineage>
        <taxon>Bacteria</taxon>
        <taxon>Pseudomonadati</taxon>
        <taxon>Pseudomonadota</taxon>
        <taxon>Alphaproteobacteria</taxon>
        <taxon>Sphingomonadales</taxon>
        <taxon>Sphingomonadaceae</taxon>
        <taxon>Novosphingobium</taxon>
    </lineage>
</organism>
<evidence type="ECO:0000313" key="2">
    <source>
        <dbReference type="Proteomes" id="UP001595828"/>
    </source>
</evidence>